<name>A0A2V1KCJ1_9ACTO</name>
<dbReference type="InterPro" id="IPR050834">
    <property type="entry name" value="Glycosyltransf_2"/>
</dbReference>
<dbReference type="Gene3D" id="3.90.550.10">
    <property type="entry name" value="Spore Coat Polysaccharide Biosynthesis Protein SpsA, Chain A"/>
    <property type="match status" value="1"/>
</dbReference>
<proteinExistence type="predicted"/>
<keyword evidence="3" id="KW-1185">Reference proteome</keyword>
<dbReference type="Proteomes" id="UP000245283">
    <property type="component" value="Unassembled WGS sequence"/>
</dbReference>
<reference evidence="3" key="1">
    <citation type="submission" date="2018-05" db="EMBL/GenBank/DDBJ databases">
        <authorList>
            <person name="Li Y."/>
        </authorList>
    </citation>
    <scope>NUCLEOTIDE SEQUENCE [LARGE SCALE GENOMIC DNA]</scope>
    <source>
        <strain evidence="3">sk1b4</strain>
    </source>
</reference>
<dbReference type="EMBL" id="QETB01000001">
    <property type="protein sequence ID" value="PWF27401.1"/>
    <property type="molecule type" value="Genomic_DNA"/>
</dbReference>
<feature type="domain" description="Glycosyltransferase 2-like" evidence="1">
    <location>
        <begin position="6"/>
        <end position="134"/>
    </location>
</feature>
<dbReference type="PANTHER" id="PTHR43685:SF11">
    <property type="entry name" value="GLYCOSYLTRANSFERASE TAGX-RELATED"/>
    <property type="match status" value="1"/>
</dbReference>
<gene>
    <name evidence="2" type="ORF">DD236_03170</name>
</gene>
<evidence type="ECO:0000313" key="2">
    <source>
        <dbReference type="EMBL" id="PWF27401.1"/>
    </source>
</evidence>
<dbReference type="CDD" id="cd00761">
    <property type="entry name" value="Glyco_tranf_GTA_type"/>
    <property type="match status" value="1"/>
</dbReference>
<dbReference type="PANTHER" id="PTHR43685">
    <property type="entry name" value="GLYCOSYLTRANSFERASE"/>
    <property type="match status" value="1"/>
</dbReference>
<dbReference type="AlphaFoldDB" id="A0A2V1KCJ1"/>
<evidence type="ECO:0000313" key="3">
    <source>
        <dbReference type="Proteomes" id="UP000245283"/>
    </source>
</evidence>
<accession>A0A2V1KCJ1</accession>
<dbReference type="Pfam" id="PF00535">
    <property type="entry name" value="Glycos_transf_2"/>
    <property type="match status" value="1"/>
</dbReference>
<comment type="caution">
    <text evidence="2">The sequence shown here is derived from an EMBL/GenBank/DDBJ whole genome shotgun (WGS) entry which is preliminary data.</text>
</comment>
<protein>
    <recommendedName>
        <fullName evidence="1">Glycosyltransferase 2-like domain-containing protein</fullName>
    </recommendedName>
</protein>
<dbReference type="OrthoDB" id="3192791at2"/>
<evidence type="ECO:0000259" key="1">
    <source>
        <dbReference type="Pfam" id="PF00535"/>
    </source>
</evidence>
<sequence length="614" mass="68466">MTPLVSVVIATYNSNNTLDKLVASLDAQSLPQEQFEVIFVDNGSSDDTFTRLQRLTGGRQNYSVQRIEDSGWLSRPRNVGLERARGVYVTFLEQDGKVFPNGLYNALTRAREADADILIPHEEKVKDMWTFLSSLDCGNVDDIESAGGFSRMIPMVPHKLYRRTLLLENGIEFPDEPNALWEDQYVNIAAYRYASKIAVAADVPYYQWRGTDSRTGQAYDPLLREYWDRLEDLMDYTQSTLQGPELAQARASAMAAHIRTRVIDKFVKKWDSRNWRAWQAALKARALLKKYLTEDVLALLSVRHRVLAILIKQGRLRELAVFEKYAKSIRPYQRIESVQAGRGGLQGRLVADWAREVGDRDIIRECAGGYSLELPPAIHKYLPPEILDVSHELELPTLKVAMRERSSLATWVPSQHQAPLEIFRTTIDAQVLRASIEFTIDPNTTAYGAQIEDGVWDLKARGNLFGFVRAFAIPYPKGAVPFVANEAFGVAYSTDKGALAMDNSGALRTFATDSMSGELGEFNVADVNVLLPNASGFGNGAMDAKLSAQALNVQSLASLCPLDLQVVNDGGECRLQGSIDLPEGTYALWADRQGKQKKTARTLIIDSEGTGRFK</sequence>
<organism evidence="2 3">
    <name type="scientific">Ancrocorticia populi</name>
    <dbReference type="NCBI Taxonomy" id="2175228"/>
    <lineage>
        <taxon>Bacteria</taxon>
        <taxon>Bacillati</taxon>
        <taxon>Actinomycetota</taxon>
        <taxon>Actinomycetes</taxon>
        <taxon>Actinomycetales</taxon>
        <taxon>Actinomycetaceae</taxon>
        <taxon>Ancrocorticia</taxon>
    </lineage>
</organism>
<dbReference type="InterPro" id="IPR001173">
    <property type="entry name" value="Glyco_trans_2-like"/>
</dbReference>
<dbReference type="RefSeq" id="WP_109092901.1">
    <property type="nucleotide sequence ID" value="NZ_QETB01000001.1"/>
</dbReference>
<dbReference type="SUPFAM" id="SSF53448">
    <property type="entry name" value="Nucleotide-diphospho-sugar transferases"/>
    <property type="match status" value="1"/>
</dbReference>
<dbReference type="InterPro" id="IPR029044">
    <property type="entry name" value="Nucleotide-diphossugar_trans"/>
</dbReference>